<accession>A0A0S4RQN7</accession>
<dbReference type="CDD" id="cd23934">
    <property type="entry name" value="AGPR_1_C"/>
    <property type="match status" value="1"/>
</dbReference>
<sequence>MKISVGIIGISGYTGLELVKLLINHPNFELCYAGATSQNELEDIFPSLKNVLNLKVEVADTNEAKKRCKLLFLALPHTEGMKVAKELRGSGVKIVDLSADYRVSLENYERNYCPHLDKDGLKDAVYGLVEINRNKIKTANLIANPGCYPTCSLLALLPFADMLEPKFGVMIDAKSGLSGAGKSLKQTSHFVNVNENVNAYSPLTHRHEGEIKEHLNKNRKDCLKDDIDVMFVPHLVPLTRGMLVSSFLVLKDEFKGIDPLQILRDFYKNEKFIRIRTEPVSTKFVSGTHFCDIFAINKNGKLWINGGIDNLLRGASSQALANANLMFGFDESLGLPLVGDSI</sequence>
<dbReference type="GO" id="GO:0051287">
    <property type="term" value="F:NAD binding"/>
    <property type="evidence" value="ECO:0007669"/>
    <property type="project" value="InterPro"/>
</dbReference>
<dbReference type="SUPFAM" id="SSF55347">
    <property type="entry name" value="Glyceraldehyde-3-phosphate dehydrogenase-like, C-terminal domain"/>
    <property type="match status" value="1"/>
</dbReference>
<evidence type="ECO:0000256" key="3">
    <source>
        <dbReference type="ARBA" id="ARBA00022857"/>
    </source>
</evidence>
<dbReference type="InterPro" id="IPR050085">
    <property type="entry name" value="AGPR"/>
</dbReference>
<dbReference type="GO" id="GO:0006526">
    <property type="term" value="P:L-arginine biosynthetic process"/>
    <property type="evidence" value="ECO:0007669"/>
    <property type="project" value="UniProtKB-UniRule"/>
</dbReference>
<evidence type="ECO:0000313" key="8">
    <source>
        <dbReference type="EMBL" id="CUU76398.1"/>
    </source>
</evidence>
<organism evidence="8 9">
    <name type="scientific">Campylobacter hyointestinalis subsp. hyointestinalis</name>
    <dbReference type="NCBI Taxonomy" id="91352"/>
    <lineage>
        <taxon>Bacteria</taxon>
        <taxon>Pseudomonadati</taxon>
        <taxon>Campylobacterota</taxon>
        <taxon>Epsilonproteobacteria</taxon>
        <taxon>Campylobacterales</taxon>
        <taxon>Campylobacteraceae</taxon>
        <taxon>Campylobacter</taxon>
    </lineage>
</organism>
<keyword evidence="3 5" id="KW-0521">NADP</keyword>
<dbReference type="InterPro" id="IPR036291">
    <property type="entry name" value="NAD(P)-bd_dom_sf"/>
</dbReference>
<dbReference type="InterPro" id="IPR058924">
    <property type="entry name" value="AGPR_dimerisation_dom"/>
</dbReference>
<dbReference type="AlphaFoldDB" id="A0A0S4RQN7"/>
<keyword evidence="5" id="KW-0963">Cytoplasm</keyword>
<evidence type="ECO:0000256" key="6">
    <source>
        <dbReference type="PROSITE-ProRule" id="PRU10010"/>
    </source>
</evidence>
<keyword evidence="9" id="KW-1185">Reference proteome</keyword>
<dbReference type="Gene3D" id="3.40.50.720">
    <property type="entry name" value="NAD(P)-binding Rossmann-like Domain"/>
    <property type="match status" value="1"/>
</dbReference>
<comment type="catalytic activity">
    <reaction evidence="5">
        <text>N-acetyl-L-glutamate 5-semialdehyde + phosphate + NADP(+) = N-acetyl-L-glutamyl 5-phosphate + NADPH + H(+)</text>
        <dbReference type="Rhea" id="RHEA:21588"/>
        <dbReference type="ChEBI" id="CHEBI:15378"/>
        <dbReference type="ChEBI" id="CHEBI:29123"/>
        <dbReference type="ChEBI" id="CHEBI:43474"/>
        <dbReference type="ChEBI" id="CHEBI:57783"/>
        <dbReference type="ChEBI" id="CHEBI:57936"/>
        <dbReference type="ChEBI" id="CHEBI:58349"/>
        <dbReference type="EC" id="1.2.1.38"/>
    </reaction>
</comment>
<feature type="active site" evidence="5 6">
    <location>
        <position position="147"/>
    </location>
</feature>
<dbReference type="HAMAP" id="MF_00150">
    <property type="entry name" value="ArgC_type1"/>
    <property type="match status" value="1"/>
</dbReference>
<dbReference type="Pfam" id="PF01118">
    <property type="entry name" value="Semialdhyde_dh"/>
    <property type="match status" value="1"/>
</dbReference>
<dbReference type="InterPro" id="IPR023013">
    <property type="entry name" value="AGPR_AS"/>
</dbReference>
<dbReference type="PANTHER" id="PTHR32338:SF10">
    <property type="entry name" value="N-ACETYL-GAMMA-GLUTAMYL-PHOSPHATE REDUCTASE, CHLOROPLASTIC-RELATED"/>
    <property type="match status" value="1"/>
</dbReference>
<dbReference type="SUPFAM" id="SSF51735">
    <property type="entry name" value="NAD(P)-binding Rossmann-fold domains"/>
    <property type="match status" value="1"/>
</dbReference>
<dbReference type="Gene3D" id="3.30.360.10">
    <property type="entry name" value="Dihydrodipicolinate Reductase, domain 2"/>
    <property type="match status" value="1"/>
</dbReference>
<keyword evidence="4 5" id="KW-0560">Oxidoreductase</keyword>
<dbReference type="SMART" id="SM00859">
    <property type="entry name" value="Semialdhyde_dh"/>
    <property type="match status" value="1"/>
</dbReference>
<evidence type="ECO:0000256" key="1">
    <source>
        <dbReference type="ARBA" id="ARBA00022571"/>
    </source>
</evidence>
<name>A0A0S4RQN7_CAMHY</name>
<dbReference type="UniPathway" id="UPA00068">
    <property type="reaction ID" value="UER00108"/>
</dbReference>
<dbReference type="EC" id="1.2.1.38" evidence="5"/>
<gene>
    <name evidence="5 8" type="primary">argC</name>
    <name evidence="8" type="ORF">ERS686654_00754</name>
</gene>
<dbReference type="GO" id="GO:0003942">
    <property type="term" value="F:N-acetyl-gamma-glutamyl-phosphate reductase activity"/>
    <property type="evidence" value="ECO:0007669"/>
    <property type="project" value="UniProtKB-UniRule"/>
</dbReference>
<comment type="caution">
    <text evidence="8">The sequence shown here is derived from an EMBL/GenBank/DDBJ whole genome shotgun (WGS) entry which is preliminary data.</text>
</comment>
<dbReference type="InterPro" id="IPR000706">
    <property type="entry name" value="AGPR_type-1"/>
</dbReference>
<dbReference type="NCBIfam" id="TIGR01850">
    <property type="entry name" value="argC"/>
    <property type="match status" value="1"/>
</dbReference>
<dbReference type="GO" id="GO:0005737">
    <property type="term" value="C:cytoplasm"/>
    <property type="evidence" value="ECO:0007669"/>
    <property type="project" value="UniProtKB-SubCell"/>
</dbReference>
<dbReference type="InterPro" id="IPR000534">
    <property type="entry name" value="Semialdehyde_DH_NAD-bd"/>
</dbReference>
<dbReference type="PANTHER" id="PTHR32338">
    <property type="entry name" value="N-ACETYL-GAMMA-GLUTAMYL-PHOSPHATE REDUCTASE, CHLOROPLASTIC-RELATED-RELATED"/>
    <property type="match status" value="1"/>
</dbReference>
<reference evidence="8 9" key="1">
    <citation type="submission" date="2015-11" db="EMBL/GenBank/DDBJ databases">
        <authorList>
            <consortium name="Pathogen Informatics"/>
        </authorList>
    </citation>
    <scope>NUCLEOTIDE SEQUENCE [LARGE SCALE GENOMIC DNA]</scope>
    <source>
        <strain evidence="8 9">006A-0059</strain>
    </source>
</reference>
<dbReference type="GO" id="GO:0070401">
    <property type="term" value="F:NADP+ binding"/>
    <property type="evidence" value="ECO:0007669"/>
    <property type="project" value="InterPro"/>
</dbReference>
<feature type="domain" description="Semialdehyde dehydrogenase NAD-binding" evidence="7">
    <location>
        <begin position="4"/>
        <end position="139"/>
    </location>
</feature>
<dbReference type="RefSeq" id="WP_059435032.1">
    <property type="nucleotide sequence ID" value="NZ_FAVB01000002.1"/>
</dbReference>
<evidence type="ECO:0000256" key="4">
    <source>
        <dbReference type="ARBA" id="ARBA00023002"/>
    </source>
</evidence>
<comment type="similarity">
    <text evidence="5">Belongs to the NAGSA dehydrogenase family. Type 1 subfamily.</text>
</comment>
<comment type="function">
    <text evidence="5">Catalyzes the NADPH-dependent reduction of N-acetyl-5-glutamyl phosphate to yield N-acetyl-L-glutamate 5-semialdehyde.</text>
</comment>
<dbReference type="EMBL" id="FAVB01000002">
    <property type="protein sequence ID" value="CUU76398.1"/>
    <property type="molecule type" value="Genomic_DNA"/>
</dbReference>
<comment type="subcellular location">
    <subcellularLocation>
        <location evidence="5">Cytoplasm</location>
    </subcellularLocation>
</comment>
<evidence type="ECO:0000256" key="5">
    <source>
        <dbReference type="HAMAP-Rule" id="MF_00150"/>
    </source>
</evidence>
<keyword evidence="1 5" id="KW-0055">Arginine biosynthesis</keyword>
<dbReference type="PROSITE" id="PS01224">
    <property type="entry name" value="ARGC"/>
    <property type="match status" value="1"/>
</dbReference>
<dbReference type="CDD" id="cd17895">
    <property type="entry name" value="AGPR_1_N"/>
    <property type="match status" value="1"/>
</dbReference>
<proteinExistence type="inferred from homology"/>
<comment type="pathway">
    <text evidence="5">Amino-acid biosynthesis; L-arginine biosynthesis; N(2)-acetyl-L-ornithine from L-glutamate: step 3/4.</text>
</comment>
<evidence type="ECO:0000256" key="2">
    <source>
        <dbReference type="ARBA" id="ARBA00022605"/>
    </source>
</evidence>
<evidence type="ECO:0000313" key="9">
    <source>
        <dbReference type="Proteomes" id="UP000052237"/>
    </source>
</evidence>
<evidence type="ECO:0000259" key="7">
    <source>
        <dbReference type="SMART" id="SM00859"/>
    </source>
</evidence>
<dbReference type="Proteomes" id="UP000052237">
    <property type="component" value="Unassembled WGS sequence"/>
</dbReference>
<protein>
    <recommendedName>
        <fullName evidence="5">N-acetyl-gamma-glutamyl-phosphate reductase</fullName>
        <shortName evidence="5">AGPR</shortName>
        <ecNumber evidence="5">1.2.1.38</ecNumber>
    </recommendedName>
    <alternativeName>
        <fullName evidence="5">N-acetyl-glutamate semialdehyde dehydrogenase</fullName>
        <shortName evidence="5">NAGSA dehydrogenase</shortName>
    </alternativeName>
</protein>
<keyword evidence="2 5" id="KW-0028">Amino-acid biosynthesis</keyword>
<dbReference type="Pfam" id="PF22698">
    <property type="entry name" value="Semialdhyde_dhC_1"/>
    <property type="match status" value="1"/>
</dbReference>